<dbReference type="AlphaFoldDB" id="A0A1X7RV83"/>
<name>A0A1X7RV83_ZYMT9</name>
<reference evidence="2 3" key="1">
    <citation type="submission" date="2016-06" db="EMBL/GenBank/DDBJ databases">
        <authorList>
            <person name="Kjaerup R.B."/>
            <person name="Dalgaard T.S."/>
            <person name="Juul-Madsen H.R."/>
        </authorList>
    </citation>
    <scope>NUCLEOTIDE SEQUENCE [LARGE SCALE GENOMIC DNA]</scope>
</reference>
<evidence type="ECO:0000256" key="1">
    <source>
        <dbReference type="SAM" id="MobiDB-lite"/>
    </source>
</evidence>
<evidence type="ECO:0000313" key="2">
    <source>
        <dbReference type="EMBL" id="SMQ51346.1"/>
    </source>
</evidence>
<evidence type="ECO:0000313" key="3">
    <source>
        <dbReference type="Proteomes" id="UP000215127"/>
    </source>
</evidence>
<gene>
    <name evidence="2" type="ORF">ZT3D7_G6499</name>
</gene>
<feature type="region of interest" description="Disordered" evidence="1">
    <location>
        <begin position="1"/>
        <end position="28"/>
    </location>
</feature>
<accession>A0A1X7RV83</accession>
<feature type="compositionally biased region" description="Polar residues" evidence="1">
    <location>
        <begin position="1"/>
        <end position="24"/>
    </location>
</feature>
<organism evidence="2 3">
    <name type="scientific">Zymoseptoria tritici (strain ST99CH_3D7)</name>
    <dbReference type="NCBI Taxonomy" id="1276538"/>
    <lineage>
        <taxon>Eukaryota</taxon>
        <taxon>Fungi</taxon>
        <taxon>Dikarya</taxon>
        <taxon>Ascomycota</taxon>
        <taxon>Pezizomycotina</taxon>
        <taxon>Dothideomycetes</taxon>
        <taxon>Dothideomycetidae</taxon>
        <taxon>Mycosphaerellales</taxon>
        <taxon>Mycosphaerellaceae</taxon>
        <taxon>Zymoseptoria</taxon>
    </lineage>
</organism>
<proteinExistence type="predicted"/>
<dbReference type="EMBL" id="LT853696">
    <property type="protein sequence ID" value="SMQ51346.1"/>
    <property type="molecule type" value="Genomic_DNA"/>
</dbReference>
<sequence>MMYNRTMNNDDGSQAGTPSRQAKPSSKEIKRVMKREKDRFMHIGEAAQTIAKLPNSLPVGKARPTKDNTFSHPQQKLMSEKLAVGYNALLDQAELNEYWNPSPMNSRLRKYQWKADAQALLAASDLTQLKSALSNTYVSDAIENGWTQPTMRENVKDAEPVIYWNQLSPKDGIPLKSEQFKVMLAAMAVLFGKDLKTDHQFRCKVTDRSIGTQIRDAWNAFHCFDEIEDSLEDLPGYSQPNIANVVFPLSDSEGESEEELEKEKKDEEVWPMATINFELDKNGKHQMNVFIKNWTENLKDVPDDHYVPIPAEVGWSMTPDERKFQHRTMTGTPALFKCTYLLLMVLFPEKEFTMYQFHLFTVLDAANVSSGESLGSHMLASYAPYGGFNFAAAGISVASAYDKESGLRWQQAKIRAEDLGTYDVIAANMAEEKERYKKVIQDKVERRQRVEVEHWESIADTRARIGRAYALHEELKAWQKDNATLKEILDRLGVPEVQDEDSEEEEIEIVE</sequence>
<protein>
    <submittedName>
        <fullName evidence="2">Uncharacterized protein</fullName>
    </submittedName>
</protein>
<dbReference type="Proteomes" id="UP000215127">
    <property type="component" value="Chromosome 5"/>
</dbReference>
<keyword evidence="3" id="KW-1185">Reference proteome</keyword>